<feature type="transmembrane region" description="Helical" evidence="2">
    <location>
        <begin position="487"/>
        <end position="505"/>
    </location>
</feature>
<feature type="region of interest" description="Disordered" evidence="1">
    <location>
        <begin position="1"/>
        <end position="36"/>
    </location>
</feature>
<dbReference type="Proteomes" id="UP001344658">
    <property type="component" value="Unassembled WGS sequence"/>
</dbReference>
<dbReference type="EMBL" id="JAZEWV010000022">
    <property type="protein sequence ID" value="MEE4544912.1"/>
    <property type="molecule type" value="Genomic_DNA"/>
</dbReference>
<feature type="transmembrane region" description="Helical" evidence="2">
    <location>
        <begin position="461"/>
        <end position="481"/>
    </location>
</feature>
<feature type="transmembrane region" description="Helical" evidence="2">
    <location>
        <begin position="272"/>
        <end position="295"/>
    </location>
</feature>
<sequence>MAQEDTESAAPTPFTAKDHKQSSDEDSRWQLNDADAGVQAREPARWLWQSYGSALSGGGPGDGAGAGTRGPAAGSTSALGDGIKRAASNLLSEVLGLPERRTTLLATRSEGHAEGVESLTDLPSTRTALVRNRVRASYWSVNSQSSWFEALTDFLENNQVLVPLTFLPAAFAVLLPVLIFRTSVEHLFGRERFDLLLACTAIAAFGAPEVLAQAVSDTVLKKAVLWMRVTHVAALAGLLVWRDWAPPTERLARTSFARDQAGRGKRFDPSQLHAGAALTVALIVVISVVILLALAPLMLSAARRIGPAEPAAAVASGRMILELYQLALTAQEARKTWGAGHDDPVGPAGLELYIASRERRRLLTHLDRLSRLARGRWKRSLRAGDAAADYALAGLAEGISVAATRWKAKVSTANQDDLAAVSRHFTAALVDACEGNWGALAAEATAKELIGRRLLSWARRLVATVLMFLAVVVIAVQPAGWPSLTDNPVVGSLVLATAGALCLYIDPHLGERIGKATSLMNPFSEKK</sequence>
<evidence type="ECO:0000256" key="1">
    <source>
        <dbReference type="SAM" id="MobiDB-lite"/>
    </source>
</evidence>
<keyword evidence="2" id="KW-1133">Transmembrane helix</keyword>
<evidence type="ECO:0000256" key="2">
    <source>
        <dbReference type="SAM" id="Phobius"/>
    </source>
</evidence>
<gene>
    <name evidence="3" type="ORF">V2S66_23465</name>
</gene>
<reference evidence="3 4" key="1">
    <citation type="submission" date="2023-12" db="EMBL/GenBank/DDBJ databases">
        <title>Streptomyces sp. V4-01.</title>
        <authorList>
            <person name="Somphong A."/>
            <person name="Phongsopitanun W."/>
        </authorList>
    </citation>
    <scope>NUCLEOTIDE SEQUENCE [LARGE SCALE GENOMIC DNA]</scope>
    <source>
        <strain evidence="3 4">V4-01</strain>
    </source>
</reference>
<keyword evidence="4" id="KW-1185">Reference proteome</keyword>
<keyword evidence="2" id="KW-0812">Transmembrane</keyword>
<evidence type="ECO:0000313" key="3">
    <source>
        <dbReference type="EMBL" id="MEE4544912.1"/>
    </source>
</evidence>
<feature type="transmembrane region" description="Helical" evidence="2">
    <location>
        <begin position="192"/>
        <end position="211"/>
    </location>
</feature>
<comment type="caution">
    <text evidence="3">The sequence shown here is derived from an EMBL/GenBank/DDBJ whole genome shotgun (WGS) entry which is preliminary data.</text>
</comment>
<proteinExistence type="predicted"/>
<evidence type="ECO:0000313" key="4">
    <source>
        <dbReference type="Proteomes" id="UP001344658"/>
    </source>
</evidence>
<dbReference type="RefSeq" id="WP_330798125.1">
    <property type="nucleotide sequence ID" value="NZ_JAZEWV010000022.1"/>
</dbReference>
<protein>
    <recommendedName>
        <fullName evidence="5">Integral membrane protein</fullName>
    </recommendedName>
</protein>
<organism evidence="3 4">
    <name type="scientific">Actinacidiphila polyblastidii</name>
    <dbReference type="NCBI Taxonomy" id="3110430"/>
    <lineage>
        <taxon>Bacteria</taxon>
        <taxon>Bacillati</taxon>
        <taxon>Actinomycetota</taxon>
        <taxon>Actinomycetes</taxon>
        <taxon>Kitasatosporales</taxon>
        <taxon>Streptomycetaceae</taxon>
        <taxon>Actinacidiphila</taxon>
    </lineage>
</organism>
<keyword evidence="2" id="KW-0472">Membrane</keyword>
<name>A0ABU7PIK9_9ACTN</name>
<accession>A0ABU7PIK9</accession>
<evidence type="ECO:0008006" key="5">
    <source>
        <dbReference type="Google" id="ProtNLM"/>
    </source>
</evidence>
<feature type="transmembrane region" description="Helical" evidence="2">
    <location>
        <begin position="160"/>
        <end position="180"/>
    </location>
</feature>
<feature type="compositionally biased region" description="Basic and acidic residues" evidence="1">
    <location>
        <begin position="16"/>
        <end position="28"/>
    </location>
</feature>